<name>A0A0M4FKU1_9BACI</name>
<dbReference type="GO" id="GO:0016020">
    <property type="term" value="C:membrane"/>
    <property type="evidence" value="ECO:0007669"/>
    <property type="project" value="InterPro"/>
</dbReference>
<evidence type="ECO:0000313" key="5">
    <source>
        <dbReference type="Proteomes" id="UP000067625"/>
    </source>
</evidence>
<dbReference type="PANTHER" id="PTHR32089">
    <property type="entry name" value="METHYL-ACCEPTING CHEMOTAXIS PROTEIN MCPB"/>
    <property type="match status" value="1"/>
</dbReference>
<evidence type="ECO:0000313" key="4">
    <source>
        <dbReference type="EMBL" id="ALC82467.1"/>
    </source>
</evidence>
<reference evidence="5" key="1">
    <citation type="submission" date="2015-08" db="EMBL/GenBank/DDBJ databases">
        <title>Genome sequencing project for genomic taxonomy and phylogenomics of Bacillus-like bacteria.</title>
        <authorList>
            <person name="Liu B."/>
            <person name="Wang J."/>
            <person name="Zhu Y."/>
            <person name="Liu G."/>
            <person name="Chen Q."/>
            <person name="Chen Z."/>
            <person name="Lan J."/>
            <person name="Che J."/>
            <person name="Ge C."/>
            <person name="Shi H."/>
            <person name="Pan Z."/>
            <person name="Liu X."/>
        </authorList>
    </citation>
    <scope>NUCLEOTIDE SEQUENCE [LARGE SCALE GENOMIC DNA]</scope>
    <source>
        <strain evidence="5">FJAT-4402</strain>
    </source>
</reference>
<keyword evidence="1 2" id="KW-0807">Transducer</keyword>
<dbReference type="GO" id="GO:0007165">
    <property type="term" value="P:signal transduction"/>
    <property type="evidence" value="ECO:0007669"/>
    <property type="project" value="UniProtKB-KW"/>
</dbReference>
<dbReference type="InterPro" id="IPR004089">
    <property type="entry name" value="MCPsignal_dom"/>
</dbReference>
<sequence>MLSAVEEVHSAMDRLKRIADKSVTESEGLKESSDKAMEQIQDAFATLQQVSAAAVQIKEISSQLSTDSNDSLETVSDVRKSLANTSQMVTELKEYNQSVSKKIAELSHQASTIEDMNSIIKEIIKKTTMLSLNASIEAARAGEHGKGFSVVAQEIKSLSDQSRDAVNQSSQLLSAIEESVCEVVESVENEKRAVEKGIDEIEKMSAQMEGIYQKKKGVHQQVEQTENASINQSAMSQNAAAKLELVVKTVQLTLDFVT</sequence>
<dbReference type="SMART" id="SM00283">
    <property type="entry name" value="MA"/>
    <property type="match status" value="1"/>
</dbReference>
<dbReference type="Pfam" id="PF00015">
    <property type="entry name" value="MCPsignal"/>
    <property type="match status" value="1"/>
</dbReference>
<protein>
    <recommendedName>
        <fullName evidence="3">Methyl-accepting transducer domain-containing protein</fullName>
    </recommendedName>
</protein>
<gene>
    <name evidence="4" type="ORF">AM592_13400</name>
</gene>
<dbReference type="Proteomes" id="UP000067625">
    <property type="component" value="Chromosome"/>
</dbReference>
<dbReference type="AlphaFoldDB" id="A0A0M4FKU1"/>
<dbReference type="STRING" id="1441095.AM592_13400"/>
<reference evidence="4 5" key="2">
    <citation type="journal article" date="2016" name="Int. J. Syst. Evol. Microbiol.">
        <title>Bacillus gobiensis sp. nov., isolated from a soil sample.</title>
        <authorList>
            <person name="Liu B."/>
            <person name="Liu G.H."/>
            <person name="Cetin S."/>
            <person name="Schumann P."/>
            <person name="Pan Z.Z."/>
            <person name="Chen Q.Q."/>
        </authorList>
    </citation>
    <scope>NUCLEOTIDE SEQUENCE [LARGE SCALE GENOMIC DNA]</scope>
    <source>
        <strain evidence="4 5">FJAT-4402</strain>
    </source>
</reference>
<keyword evidence="5" id="KW-1185">Reference proteome</keyword>
<dbReference type="EMBL" id="CP012600">
    <property type="protein sequence ID" value="ALC82467.1"/>
    <property type="molecule type" value="Genomic_DNA"/>
</dbReference>
<dbReference type="PANTHER" id="PTHR32089:SF112">
    <property type="entry name" value="LYSOZYME-LIKE PROTEIN-RELATED"/>
    <property type="match status" value="1"/>
</dbReference>
<proteinExistence type="predicted"/>
<evidence type="ECO:0000256" key="2">
    <source>
        <dbReference type="PROSITE-ProRule" id="PRU00284"/>
    </source>
</evidence>
<organism evidence="4 5">
    <name type="scientific">Bacillus gobiensis</name>
    <dbReference type="NCBI Taxonomy" id="1441095"/>
    <lineage>
        <taxon>Bacteria</taxon>
        <taxon>Bacillati</taxon>
        <taxon>Bacillota</taxon>
        <taxon>Bacilli</taxon>
        <taxon>Bacillales</taxon>
        <taxon>Bacillaceae</taxon>
        <taxon>Bacillus</taxon>
    </lineage>
</organism>
<feature type="domain" description="Methyl-accepting transducer" evidence="3">
    <location>
        <begin position="11"/>
        <end position="247"/>
    </location>
</feature>
<dbReference type="Gene3D" id="1.10.287.950">
    <property type="entry name" value="Methyl-accepting chemotaxis protein"/>
    <property type="match status" value="1"/>
</dbReference>
<accession>A0A0M4FKU1</accession>
<dbReference type="OrthoDB" id="9816519at2"/>
<evidence type="ECO:0000256" key="1">
    <source>
        <dbReference type="ARBA" id="ARBA00023224"/>
    </source>
</evidence>
<dbReference type="PROSITE" id="PS50111">
    <property type="entry name" value="CHEMOTAXIS_TRANSDUC_2"/>
    <property type="match status" value="1"/>
</dbReference>
<evidence type="ECO:0000259" key="3">
    <source>
        <dbReference type="PROSITE" id="PS50111"/>
    </source>
</evidence>
<dbReference type="SUPFAM" id="SSF58104">
    <property type="entry name" value="Methyl-accepting chemotaxis protein (MCP) signaling domain"/>
    <property type="match status" value="1"/>
</dbReference>
<dbReference type="PATRIC" id="fig|1441095.3.peg.2939"/>